<protein>
    <recommendedName>
        <fullName evidence="3">WD repeat domain 93</fullName>
    </recommendedName>
</protein>
<reference evidence="1" key="1">
    <citation type="submission" date="2019-06" db="EMBL/GenBank/DDBJ databases">
        <authorList>
            <consortium name="Wellcome Sanger Institute Data Sharing"/>
        </authorList>
    </citation>
    <scope>NUCLEOTIDE SEQUENCE [LARGE SCALE GENOMIC DNA]</scope>
</reference>
<sequence length="660" mass="72879">MPVHTRKDPMDIPEPSDHYMCEEDDDSFLVDPELLRDRLPQPFRMIDKVLDRLLDMAWDTILKRETARMAEETKKKPPVVELSAATQLPKSTNCLACSEDGRYISMGHSQGLSVSCASSFICVATWLEDRLEITSIQMSSVGGNAYLLGTVDDMGVARVFAYHAENIHLLRVINDTEDISQRSICMTFELSKGGDYGAASISCGGALWLEVYRFPLEAWLKDLELAASHKQAENPPGVSDVKWSSVALLMKIKPPKIPAGTTLKSPFEVLQKTGCGRVFGSGRNHMISSHQWEEQDAVFRSMYRKYLSTDTDKTKEMRHCTKHFLLPCGLFPGHSEGKSQPGLPVAFCVWWSGSHNLLQYLLCRTPKDKPDVEPDMLWPNAHEILCSAVSVCTRYISLGLDAALVTVWDRLLGLPLSVVVLSAADSVFTQILFVDHRPVSAEESLLPQAVASAKVYLLVVCKSGATHVVTTGRGIESSTMQITERPKDCGGVPSVISSVPFLQGLSLVVQKDGKMLLQDVINKATVCCLIPPTSHLLAAPWDPVYVLSTKRQTLFIRGDQNLSHGDSSTGDCLSQLLICHFGESAIIEPYITTSPDSSKQQTGISYVALEEACNLYLQQRVLTANERNGATTQTWKQLQEHVVAVQQRQQRLRGAAAVSE</sequence>
<dbReference type="Pfam" id="PF21030">
    <property type="entry name" value="WDR93"/>
    <property type="match status" value="1"/>
</dbReference>
<name>A0A667ZZN2_9TELE</name>
<evidence type="ECO:0008006" key="3">
    <source>
        <dbReference type="Google" id="ProtNLM"/>
    </source>
</evidence>
<dbReference type="InterPro" id="IPR006885">
    <property type="entry name" value="NADH_UbQ_FeS_4_mit-like"/>
</dbReference>
<accession>A0A667ZZN2</accession>
<organism evidence="1 2">
    <name type="scientific">Myripristis murdjan</name>
    <name type="common">pinecone soldierfish</name>
    <dbReference type="NCBI Taxonomy" id="586833"/>
    <lineage>
        <taxon>Eukaryota</taxon>
        <taxon>Metazoa</taxon>
        <taxon>Chordata</taxon>
        <taxon>Craniata</taxon>
        <taxon>Vertebrata</taxon>
        <taxon>Euteleostomi</taxon>
        <taxon>Actinopterygii</taxon>
        <taxon>Neopterygii</taxon>
        <taxon>Teleostei</taxon>
        <taxon>Neoteleostei</taxon>
        <taxon>Acanthomorphata</taxon>
        <taxon>Holocentriformes</taxon>
        <taxon>Holocentridae</taxon>
        <taxon>Myripristis</taxon>
    </lineage>
</organism>
<dbReference type="AlphaFoldDB" id="A0A667ZZN2"/>
<evidence type="ECO:0000313" key="1">
    <source>
        <dbReference type="Ensembl" id="ENSMMDP00005041054.1"/>
    </source>
</evidence>
<dbReference type="GO" id="GO:0022900">
    <property type="term" value="P:electron transport chain"/>
    <property type="evidence" value="ECO:0007669"/>
    <property type="project" value="InterPro"/>
</dbReference>
<evidence type="ECO:0000313" key="2">
    <source>
        <dbReference type="Proteomes" id="UP000472263"/>
    </source>
</evidence>
<dbReference type="PANTHER" id="PTHR12219">
    <property type="entry name" value="NADH-UBIQUINONE OXIDOREDUCTASE"/>
    <property type="match status" value="1"/>
</dbReference>
<reference evidence="1" key="3">
    <citation type="submission" date="2025-09" db="UniProtKB">
        <authorList>
            <consortium name="Ensembl"/>
        </authorList>
    </citation>
    <scope>IDENTIFICATION</scope>
</reference>
<keyword evidence="2" id="KW-1185">Reference proteome</keyword>
<reference evidence="1" key="2">
    <citation type="submission" date="2025-08" db="UniProtKB">
        <authorList>
            <consortium name="Ensembl"/>
        </authorList>
    </citation>
    <scope>IDENTIFICATION</scope>
</reference>
<dbReference type="PANTHER" id="PTHR12219:SF17">
    <property type="entry name" value="WD REPEAT-CONTAINING PROTEIN 93"/>
    <property type="match status" value="1"/>
</dbReference>
<gene>
    <name evidence="1" type="primary">wdr93</name>
</gene>
<dbReference type="Ensembl" id="ENSMMDT00005041891.1">
    <property type="protein sequence ID" value="ENSMMDP00005041054.1"/>
    <property type="gene ID" value="ENSMMDG00005018987.1"/>
</dbReference>
<dbReference type="Proteomes" id="UP000472263">
    <property type="component" value="Chromosome 3"/>
</dbReference>
<proteinExistence type="predicted"/>
<dbReference type="InParanoid" id="A0A667ZZN2"/>
<dbReference type="InterPro" id="IPR049547">
    <property type="entry name" value="WDR93_beta-prop"/>
</dbReference>
<dbReference type="GeneTree" id="ENSGT00390000009995"/>